<dbReference type="OrthoDB" id="2333711at2759"/>
<name>A0A397VT68_9GLOM</name>
<feature type="region of interest" description="Disordered" evidence="1">
    <location>
        <begin position="131"/>
        <end position="175"/>
    </location>
</feature>
<dbReference type="Proteomes" id="UP000266673">
    <property type="component" value="Unassembled WGS sequence"/>
</dbReference>
<feature type="compositionally biased region" description="Polar residues" evidence="1">
    <location>
        <begin position="83"/>
        <end position="104"/>
    </location>
</feature>
<organism evidence="2 3">
    <name type="scientific">Gigaspora rosea</name>
    <dbReference type="NCBI Taxonomy" id="44941"/>
    <lineage>
        <taxon>Eukaryota</taxon>
        <taxon>Fungi</taxon>
        <taxon>Fungi incertae sedis</taxon>
        <taxon>Mucoromycota</taxon>
        <taxon>Glomeromycotina</taxon>
        <taxon>Glomeromycetes</taxon>
        <taxon>Diversisporales</taxon>
        <taxon>Gigasporaceae</taxon>
        <taxon>Gigaspora</taxon>
    </lineage>
</organism>
<accession>A0A397VT68</accession>
<dbReference type="AlphaFoldDB" id="A0A397VT68"/>
<evidence type="ECO:0000313" key="3">
    <source>
        <dbReference type="Proteomes" id="UP000266673"/>
    </source>
</evidence>
<evidence type="ECO:0000313" key="2">
    <source>
        <dbReference type="EMBL" id="RIB24199.1"/>
    </source>
</evidence>
<gene>
    <name evidence="2" type="ORF">C2G38_2169187</name>
</gene>
<feature type="compositionally biased region" description="Basic and acidic residues" evidence="1">
    <location>
        <begin position="165"/>
        <end position="175"/>
    </location>
</feature>
<comment type="caution">
    <text evidence="2">The sequence shown here is derived from an EMBL/GenBank/DDBJ whole genome shotgun (WGS) entry which is preliminary data.</text>
</comment>
<feature type="compositionally biased region" description="Basic residues" evidence="1">
    <location>
        <begin position="138"/>
        <end position="147"/>
    </location>
</feature>
<protein>
    <submittedName>
        <fullName evidence="2">Uncharacterized protein</fullName>
    </submittedName>
</protein>
<reference evidence="2 3" key="1">
    <citation type="submission" date="2018-06" db="EMBL/GenBank/DDBJ databases">
        <title>Comparative genomics reveals the genomic features of Rhizophagus irregularis, R. cerebriforme, R. diaphanum and Gigaspora rosea, and their symbiotic lifestyle signature.</title>
        <authorList>
            <person name="Morin E."/>
            <person name="San Clemente H."/>
            <person name="Chen E.C.H."/>
            <person name="De La Providencia I."/>
            <person name="Hainaut M."/>
            <person name="Kuo A."/>
            <person name="Kohler A."/>
            <person name="Murat C."/>
            <person name="Tang N."/>
            <person name="Roy S."/>
            <person name="Loubradou J."/>
            <person name="Henrissat B."/>
            <person name="Grigoriev I.V."/>
            <person name="Corradi N."/>
            <person name="Roux C."/>
            <person name="Martin F.M."/>
        </authorList>
    </citation>
    <scope>NUCLEOTIDE SEQUENCE [LARGE SCALE GENOMIC DNA]</scope>
    <source>
        <strain evidence="2 3">DAOM 194757</strain>
    </source>
</reference>
<dbReference type="EMBL" id="QKWP01000226">
    <property type="protein sequence ID" value="RIB24199.1"/>
    <property type="molecule type" value="Genomic_DNA"/>
</dbReference>
<sequence length="195" mass="22250">MSKKLSTRTRKFLRSDATRLSPEAIEEIRNAQNNIPNARRIMCKKHHIGAATYQKIIDNQRPPEPTEEWCRILESVSISDRISENNQESLQPVSTEHDTSSSNIQEDEVIHIKHPGDDKDDANSHIRLNTVTSERKDKVSRKQKISMKAKGESSPVKKNRITNSSKDDTSRRESDIEKLMNDAKRLAPILPSLSQ</sequence>
<evidence type="ECO:0000256" key="1">
    <source>
        <dbReference type="SAM" id="MobiDB-lite"/>
    </source>
</evidence>
<feature type="region of interest" description="Disordered" evidence="1">
    <location>
        <begin position="83"/>
        <end position="105"/>
    </location>
</feature>
<proteinExistence type="predicted"/>
<keyword evidence="3" id="KW-1185">Reference proteome</keyword>